<feature type="domain" description="DM10" evidence="10">
    <location>
        <begin position="3"/>
        <end position="91"/>
    </location>
</feature>
<evidence type="ECO:0000256" key="6">
    <source>
        <dbReference type="PIRSR" id="PIRSR036503-50"/>
    </source>
</evidence>
<keyword evidence="4" id="KW-0206">Cytoskeleton</keyword>
<evidence type="ECO:0000256" key="3">
    <source>
        <dbReference type="ARBA" id="ARBA00022801"/>
    </source>
</evidence>
<dbReference type="GO" id="GO:0005524">
    <property type="term" value="F:ATP binding"/>
    <property type="evidence" value="ECO:0007669"/>
    <property type="project" value="UniProtKB-KW"/>
</dbReference>
<dbReference type="PROSITE" id="PS51336">
    <property type="entry name" value="DM10"/>
    <property type="match status" value="1"/>
</dbReference>
<dbReference type="PANTHER" id="PTHR43109">
    <property type="entry name" value="NUCLEOSIDE DIPHOSPHATE KINASE 7"/>
    <property type="match status" value="1"/>
</dbReference>
<reference evidence="11" key="1">
    <citation type="submission" date="2022-11" db="UniProtKB">
        <authorList>
            <consortium name="EnsemblMetazoa"/>
        </authorList>
    </citation>
    <scope>IDENTIFICATION</scope>
</reference>
<keyword evidence="12" id="KW-1185">Reference proteome</keyword>
<dbReference type="InterPro" id="IPR057579">
    <property type="entry name" value="DM10_NDK7"/>
</dbReference>
<keyword evidence="7" id="KW-0067">ATP-binding</keyword>
<evidence type="ECO:0000256" key="5">
    <source>
        <dbReference type="ARBA" id="ARBA00023273"/>
    </source>
</evidence>
<feature type="binding site" evidence="8">
    <location>
        <position position="203"/>
    </location>
    <ligand>
        <name>ATP</name>
        <dbReference type="ChEBI" id="CHEBI:30616"/>
    </ligand>
</feature>
<proteinExistence type="inferred from homology"/>
<keyword evidence="5" id="KW-0966">Cell projection</keyword>
<dbReference type="Proteomes" id="UP000887568">
    <property type="component" value="Unplaced"/>
</dbReference>
<evidence type="ECO:0000256" key="1">
    <source>
        <dbReference type="ARBA" id="ARBA00004430"/>
    </source>
</evidence>
<dbReference type="GO" id="GO:0004550">
    <property type="term" value="F:nucleoside diphosphate kinase activity"/>
    <property type="evidence" value="ECO:0007669"/>
    <property type="project" value="InterPro"/>
</dbReference>
<feature type="binding site" evidence="8">
    <location>
        <position position="193"/>
    </location>
    <ligand>
        <name>ATP</name>
        <dbReference type="ChEBI" id="CHEBI:30616"/>
    </ligand>
</feature>
<protein>
    <recommendedName>
        <fullName evidence="10">DM10 domain-containing protein</fullName>
    </recommendedName>
</protein>
<dbReference type="GO" id="GO:0006183">
    <property type="term" value="P:GTP biosynthetic process"/>
    <property type="evidence" value="ECO:0007669"/>
    <property type="project" value="InterPro"/>
</dbReference>
<evidence type="ECO:0000313" key="12">
    <source>
        <dbReference type="Proteomes" id="UP000887568"/>
    </source>
</evidence>
<accession>A0A913ZFY2</accession>
<dbReference type="InterPro" id="IPR006602">
    <property type="entry name" value="DM10_dom"/>
</dbReference>
<dbReference type="GO" id="GO:0005879">
    <property type="term" value="C:axonemal microtubule"/>
    <property type="evidence" value="ECO:0007669"/>
    <property type="project" value="TreeGrafter"/>
</dbReference>
<sequence>MSLPERYAFIAEWYDQNAAIIRSYQLLFYASDNTVEMYDIKNRRIFLKRSKIDNVRFEDLYIGGTINVHSRQLNLVEYADEFTKKQLSSKKEKTLAMIKPDAVSKFGAIIDMIYGGGFLIANAKMIQITRKDAEEFYQEHVQRPFFDKLVRFMASGSIVVMELMGNSAVTEWRKLLGPTDSSKARSEAPSSVRAKFGTDQTMNACHGSDATETGQRETNFFFGPEKKWKNTAKLSGSTCCVIKPSAILEGKAGKIMMAIVEAGFEVSALQMFHLEKANAEEFFEVYKGVVNEYSEMVQELCSGPCFALEITGKGERTAEDFREFVGPADPEIARNLRPKTLRAIFGRDKIKNAVHCTDLPEDCPLEVAYFFQILAD</sequence>
<dbReference type="PIRSF" id="PIRSF036503">
    <property type="entry name" value="NDK7"/>
    <property type="match status" value="1"/>
</dbReference>
<evidence type="ECO:0000256" key="7">
    <source>
        <dbReference type="PIRSR" id="PIRSR036503-51"/>
    </source>
</evidence>
<dbReference type="EnsemblMetazoa" id="XM_038194033.1">
    <property type="protein sequence ID" value="XP_038049961.1"/>
    <property type="gene ID" value="LOC119723413"/>
</dbReference>
<dbReference type="GeneID" id="119723413"/>
<dbReference type="OMA" id="VCMCLEI"/>
<name>A0A913ZFY2_PATMI</name>
<evidence type="ECO:0000259" key="10">
    <source>
        <dbReference type="PROSITE" id="PS51336"/>
    </source>
</evidence>
<dbReference type="GO" id="GO:0006241">
    <property type="term" value="P:CTP biosynthetic process"/>
    <property type="evidence" value="ECO:0007669"/>
    <property type="project" value="InterPro"/>
</dbReference>
<dbReference type="PRINTS" id="PR01243">
    <property type="entry name" value="NUCDPKINASE"/>
</dbReference>
<dbReference type="SMART" id="SM00676">
    <property type="entry name" value="DM10"/>
    <property type="match status" value="1"/>
</dbReference>
<comment type="similarity">
    <text evidence="8 9">Belongs to the NDK family.</text>
</comment>
<feature type="active site" description="Pros-phosphohistidine intermediate" evidence="8">
    <location>
        <position position="355"/>
    </location>
</feature>
<dbReference type="FunFam" id="3.30.70.141:FF:000004">
    <property type="entry name" value="Nucleoside diphosphate kinase 7"/>
    <property type="match status" value="1"/>
</dbReference>
<feature type="active site" description="Pros-phosphohistidine intermediate" evidence="6 8">
    <location>
        <position position="206"/>
    </location>
</feature>
<dbReference type="GO" id="GO:0005813">
    <property type="term" value="C:centrosome"/>
    <property type="evidence" value="ECO:0007669"/>
    <property type="project" value="TreeGrafter"/>
</dbReference>
<dbReference type="GO" id="GO:0016787">
    <property type="term" value="F:hydrolase activity"/>
    <property type="evidence" value="ECO:0007669"/>
    <property type="project" value="UniProtKB-KW"/>
</dbReference>
<dbReference type="FunFam" id="3.30.70.141:FF:000010">
    <property type="entry name" value="Nucleoside diphosphate kinase 7"/>
    <property type="match status" value="1"/>
</dbReference>
<comment type="caution">
    <text evidence="8">Lacks conserved residue(s) required for the propagation of feature annotation.</text>
</comment>
<feature type="binding site" evidence="8">
    <location>
        <position position="145"/>
    </location>
    <ligand>
        <name>ATP</name>
        <dbReference type="ChEBI" id="CHEBI:30616"/>
    </ligand>
</feature>
<dbReference type="InterPro" id="IPR037993">
    <property type="entry name" value="NDPk7B"/>
</dbReference>
<dbReference type="GO" id="GO:0006228">
    <property type="term" value="P:UTP biosynthetic process"/>
    <property type="evidence" value="ECO:0007669"/>
    <property type="project" value="InterPro"/>
</dbReference>
<dbReference type="CTD" id="29922"/>
<dbReference type="AlphaFoldDB" id="A0A913ZFY2"/>
<dbReference type="PROSITE" id="PS51374">
    <property type="entry name" value="NDPK_LIKE"/>
    <property type="match status" value="2"/>
</dbReference>
<dbReference type="Gene3D" id="3.30.70.141">
    <property type="entry name" value="Nucleoside diphosphate kinase-like domain"/>
    <property type="match status" value="2"/>
</dbReference>
<evidence type="ECO:0000313" key="11">
    <source>
        <dbReference type="EnsemblMetazoa" id="XP_038049961.1"/>
    </source>
</evidence>
<dbReference type="CDD" id="cd04412">
    <property type="entry name" value="NDPk7B"/>
    <property type="match status" value="1"/>
</dbReference>
<dbReference type="SUPFAM" id="SSF54919">
    <property type="entry name" value="Nucleoside diphosphate kinase, NDK"/>
    <property type="match status" value="2"/>
</dbReference>
<dbReference type="InterPro" id="IPR034907">
    <property type="entry name" value="NDK-like_dom"/>
</dbReference>
<feature type="binding site" evidence="8">
    <location>
        <position position="179"/>
    </location>
    <ligand>
        <name>ATP</name>
        <dbReference type="ChEBI" id="CHEBI:30616"/>
    </ligand>
</feature>
<comment type="subcellular location">
    <subcellularLocation>
        <location evidence="1">Cytoplasm</location>
        <location evidence="1">Cytoskeleton</location>
        <location evidence="1">Cilium axoneme</location>
    </subcellularLocation>
</comment>
<evidence type="ECO:0000256" key="2">
    <source>
        <dbReference type="ARBA" id="ARBA00022490"/>
    </source>
</evidence>
<dbReference type="PANTHER" id="PTHR43109:SF2">
    <property type="entry name" value="NUCLEOSIDE DIPHOSPHATE KINASE 7"/>
    <property type="match status" value="1"/>
</dbReference>
<dbReference type="SMART" id="SM00562">
    <property type="entry name" value="NDK"/>
    <property type="match status" value="2"/>
</dbReference>
<keyword evidence="2" id="KW-0963">Cytoplasm</keyword>
<feature type="binding site" evidence="8">
    <location>
        <position position="99"/>
    </location>
    <ligand>
        <name>ATP</name>
        <dbReference type="ChEBI" id="CHEBI:30616"/>
    </ligand>
</feature>
<evidence type="ECO:0000256" key="8">
    <source>
        <dbReference type="PROSITE-ProRule" id="PRU00706"/>
    </source>
</evidence>
<evidence type="ECO:0000256" key="4">
    <source>
        <dbReference type="ARBA" id="ARBA00023212"/>
    </source>
</evidence>
<feature type="binding site" evidence="8">
    <location>
        <position position="173"/>
    </location>
    <ligand>
        <name>ATP</name>
        <dbReference type="ChEBI" id="CHEBI:30616"/>
    </ligand>
</feature>
<keyword evidence="3" id="KW-0378">Hydrolase</keyword>
<dbReference type="InterPro" id="IPR001564">
    <property type="entry name" value="Nucleoside_diP_kinase"/>
</dbReference>
<organism evidence="11 12">
    <name type="scientific">Patiria miniata</name>
    <name type="common">Bat star</name>
    <name type="synonym">Asterina miniata</name>
    <dbReference type="NCBI Taxonomy" id="46514"/>
    <lineage>
        <taxon>Eukaryota</taxon>
        <taxon>Metazoa</taxon>
        <taxon>Echinodermata</taxon>
        <taxon>Eleutherozoa</taxon>
        <taxon>Asterozoa</taxon>
        <taxon>Asteroidea</taxon>
        <taxon>Valvatacea</taxon>
        <taxon>Valvatida</taxon>
        <taxon>Asterinidae</taxon>
        <taxon>Patiria</taxon>
    </lineage>
</organism>
<dbReference type="Pfam" id="PF00334">
    <property type="entry name" value="NDK"/>
    <property type="match status" value="2"/>
</dbReference>
<dbReference type="Gene3D" id="2.30.29.170">
    <property type="match status" value="1"/>
</dbReference>
<keyword evidence="7" id="KW-0547">Nucleotide-binding</keyword>
<dbReference type="OrthoDB" id="270127at2759"/>
<dbReference type="InterPro" id="IPR036850">
    <property type="entry name" value="NDK-like_dom_sf"/>
</dbReference>
<evidence type="ECO:0000256" key="9">
    <source>
        <dbReference type="RuleBase" id="RU004011"/>
    </source>
</evidence>
<dbReference type="RefSeq" id="XP_038049961.1">
    <property type="nucleotide sequence ID" value="XM_038194033.1"/>
</dbReference>
<dbReference type="Pfam" id="PF25364">
    <property type="entry name" value="PH_NDK7_N"/>
    <property type="match status" value="1"/>
</dbReference>
<dbReference type="InterPro" id="IPR011410">
    <property type="entry name" value="NDPK7"/>
</dbReference>